<dbReference type="EMBL" id="QSJW01000006">
    <property type="protein sequence ID" value="RHE11791.1"/>
    <property type="molecule type" value="Genomic_DNA"/>
</dbReference>
<feature type="transmembrane region" description="Helical" evidence="7">
    <location>
        <begin position="236"/>
        <end position="260"/>
    </location>
</feature>
<evidence type="ECO:0000313" key="10">
    <source>
        <dbReference type="EMBL" id="RHE11791.1"/>
    </source>
</evidence>
<dbReference type="RefSeq" id="WP_117592038.1">
    <property type="nucleotide sequence ID" value="NZ_JAAIPQ010000009.1"/>
</dbReference>
<name>A0A3E5EKH1_9FIRM</name>
<dbReference type="EMBL" id="QRHZ01000005">
    <property type="protein sequence ID" value="RHG16814.1"/>
    <property type="molecule type" value="Genomic_DNA"/>
</dbReference>
<keyword evidence="5 7" id="KW-1133">Transmembrane helix</keyword>
<dbReference type="PROSITE" id="PS50928">
    <property type="entry name" value="ABC_TM1"/>
    <property type="match status" value="1"/>
</dbReference>
<keyword evidence="3" id="KW-1003">Cell membrane</keyword>
<dbReference type="Proteomes" id="UP000284644">
    <property type="component" value="Unassembled WGS sequence"/>
</dbReference>
<feature type="domain" description="ABC transmembrane type-1" evidence="8">
    <location>
        <begin position="70"/>
        <end position="259"/>
    </location>
</feature>
<sequence length="275" mass="30350">MRAKKRMIVVISYVVLILVALISIFPLVYAVMIATKKPVDAFSMSFKWIYTPIFDNFKTLWIEKGFTKYLYNTVVVTGCCVLISVPTATLGAYGLIRNGGKFATRILNSTLLLRMFPQMLLAIPYFIIATNFGLADTKFILVVIVVASNQPFALWLMRGFLITIPPELDEAARIDGCNMVQTVTKVILPVAKPGIATASIFTFLLSYNEYLFALILTQKKAMTLPVAIGQYGAEDLSYWTLSAAGVVSIVIPICIVMIFLQKYLVKGMVAGAVKG</sequence>
<comment type="similarity">
    <text evidence="7">Belongs to the binding-protein-dependent transport system permease family.</text>
</comment>
<dbReference type="SUPFAM" id="SSF161098">
    <property type="entry name" value="MetI-like"/>
    <property type="match status" value="1"/>
</dbReference>
<keyword evidence="6 7" id="KW-0472">Membrane</keyword>
<dbReference type="Proteomes" id="UP000284220">
    <property type="component" value="Unassembled WGS sequence"/>
</dbReference>
<evidence type="ECO:0000256" key="4">
    <source>
        <dbReference type="ARBA" id="ARBA00022692"/>
    </source>
</evidence>
<proteinExistence type="inferred from homology"/>
<organism evidence="9 13">
    <name type="scientific">Blautia obeum</name>
    <dbReference type="NCBI Taxonomy" id="40520"/>
    <lineage>
        <taxon>Bacteria</taxon>
        <taxon>Bacillati</taxon>
        <taxon>Bacillota</taxon>
        <taxon>Clostridia</taxon>
        <taxon>Lachnospirales</taxon>
        <taxon>Lachnospiraceae</taxon>
        <taxon>Blautia</taxon>
    </lineage>
</organism>
<keyword evidence="4 7" id="KW-0812">Transmembrane</keyword>
<evidence type="ECO:0000256" key="1">
    <source>
        <dbReference type="ARBA" id="ARBA00004651"/>
    </source>
</evidence>
<evidence type="ECO:0000256" key="2">
    <source>
        <dbReference type="ARBA" id="ARBA00022448"/>
    </source>
</evidence>
<reference evidence="13 14" key="1">
    <citation type="submission" date="2018-08" db="EMBL/GenBank/DDBJ databases">
        <title>A genome reference for cultivated species of the human gut microbiota.</title>
        <authorList>
            <person name="Zou Y."/>
            <person name="Xue W."/>
            <person name="Luo G."/>
        </authorList>
    </citation>
    <scope>NUCLEOTIDE SEQUENCE [LARGE SCALE GENOMIC DNA]</scope>
    <source>
        <strain evidence="11 14">AM22-9LB</strain>
        <strain evidence="10 15">AM29-25AC</strain>
        <strain evidence="9 13">OM03-6</strain>
    </source>
</reference>
<gene>
    <name evidence="11" type="ORF">DW272_11095</name>
    <name evidence="10" type="ORF">DW767_10360</name>
    <name evidence="9" type="ORF">DXB38_03520</name>
    <name evidence="12" type="ORF">EAI82_04685</name>
</gene>
<dbReference type="EMBL" id="RCXQ01000003">
    <property type="protein sequence ID" value="RYT67822.1"/>
    <property type="molecule type" value="Genomic_DNA"/>
</dbReference>
<evidence type="ECO:0000259" key="8">
    <source>
        <dbReference type="PROSITE" id="PS50928"/>
    </source>
</evidence>
<evidence type="ECO:0000313" key="12">
    <source>
        <dbReference type="EMBL" id="RYT67822.1"/>
    </source>
</evidence>
<evidence type="ECO:0000313" key="9">
    <source>
        <dbReference type="EMBL" id="RGN89465.1"/>
    </source>
</evidence>
<evidence type="ECO:0000313" key="14">
    <source>
        <dbReference type="Proteomes" id="UP000284220"/>
    </source>
</evidence>
<dbReference type="Proteomes" id="UP000261105">
    <property type="component" value="Unassembled WGS sequence"/>
</dbReference>
<feature type="transmembrane region" description="Helical" evidence="7">
    <location>
        <begin position="69"/>
        <end position="94"/>
    </location>
</feature>
<dbReference type="PANTHER" id="PTHR32243:SF18">
    <property type="entry name" value="INNER MEMBRANE ABC TRANSPORTER PERMEASE PROTEIN YCJP"/>
    <property type="match status" value="1"/>
</dbReference>
<evidence type="ECO:0000256" key="3">
    <source>
        <dbReference type="ARBA" id="ARBA00022475"/>
    </source>
</evidence>
<comment type="subcellular location">
    <subcellularLocation>
        <location evidence="1 7">Cell membrane</location>
        <topology evidence="1 7">Multi-pass membrane protein</topology>
    </subcellularLocation>
</comment>
<dbReference type="AlphaFoldDB" id="A0A3E5EKH1"/>
<dbReference type="EMBL" id="QSUZ01000003">
    <property type="protein sequence ID" value="RGN89465.1"/>
    <property type="molecule type" value="Genomic_DNA"/>
</dbReference>
<dbReference type="CDD" id="cd06261">
    <property type="entry name" value="TM_PBP2"/>
    <property type="match status" value="1"/>
</dbReference>
<feature type="transmembrane region" description="Helical" evidence="7">
    <location>
        <begin position="195"/>
        <end position="216"/>
    </location>
</feature>
<evidence type="ECO:0000256" key="7">
    <source>
        <dbReference type="RuleBase" id="RU363032"/>
    </source>
</evidence>
<evidence type="ECO:0000256" key="5">
    <source>
        <dbReference type="ARBA" id="ARBA00022989"/>
    </source>
</evidence>
<protein>
    <submittedName>
        <fullName evidence="9">Carbohydrate ABC transporter permease</fullName>
    </submittedName>
</protein>
<accession>A0A3E5EKH1</accession>
<dbReference type="InterPro" id="IPR050901">
    <property type="entry name" value="BP-dep_ABC_trans_perm"/>
</dbReference>
<evidence type="ECO:0000313" key="11">
    <source>
        <dbReference type="EMBL" id="RHG16814.1"/>
    </source>
</evidence>
<dbReference type="InterPro" id="IPR000515">
    <property type="entry name" value="MetI-like"/>
</dbReference>
<dbReference type="Proteomes" id="UP000293506">
    <property type="component" value="Unassembled WGS sequence"/>
</dbReference>
<comment type="caution">
    <text evidence="9">The sequence shown here is derived from an EMBL/GenBank/DDBJ whole genome shotgun (WGS) entry which is preliminary data.</text>
</comment>
<evidence type="ECO:0000313" key="16">
    <source>
        <dbReference type="Proteomes" id="UP000293506"/>
    </source>
</evidence>
<dbReference type="Gene3D" id="1.10.3720.10">
    <property type="entry name" value="MetI-like"/>
    <property type="match status" value="1"/>
</dbReference>
<dbReference type="InterPro" id="IPR035906">
    <property type="entry name" value="MetI-like_sf"/>
</dbReference>
<evidence type="ECO:0000313" key="13">
    <source>
        <dbReference type="Proteomes" id="UP000261105"/>
    </source>
</evidence>
<dbReference type="PANTHER" id="PTHR32243">
    <property type="entry name" value="MALTOSE TRANSPORT SYSTEM PERMEASE-RELATED"/>
    <property type="match status" value="1"/>
</dbReference>
<evidence type="ECO:0000313" key="15">
    <source>
        <dbReference type="Proteomes" id="UP000284644"/>
    </source>
</evidence>
<keyword evidence="2 7" id="KW-0813">Transport</keyword>
<evidence type="ECO:0000256" key="6">
    <source>
        <dbReference type="ARBA" id="ARBA00023136"/>
    </source>
</evidence>
<feature type="transmembrane region" description="Helical" evidence="7">
    <location>
        <begin position="7"/>
        <end position="34"/>
    </location>
</feature>
<dbReference type="GO" id="GO:0005886">
    <property type="term" value="C:plasma membrane"/>
    <property type="evidence" value="ECO:0007669"/>
    <property type="project" value="UniProtKB-SubCell"/>
</dbReference>
<dbReference type="GO" id="GO:0055085">
    <property type="term" value="P:transmembrane transport"/>
    <property type="evidence" value="ECO:0007669"/>
    <property type="project" value="InterPro"/>
</dbReference>
<reference evidence="12 16" key="2">
    <citation type="journal article" date="2019" name="Science, e1252229">
        <title>Invertible promoters mediate bacterial phase variation, antibiotic resistance, and host adaptation in the gut.</title>
        <authorList>
            <person name="Jiang X."/>
            <person name="Hall A.B."/>
            <person name="Arthur T.D."/>
            <person name="Plichta D.R."/>
            <person name="Covington C.T."/>
            <person name="Poyet M."/>
            <person name="Crothers J."/>
            <person name="Moses P.L."/>
            <person name="Tolonen A.C."/>
            <person name="Vlamakis H."/>
            <person name="Alm E.J."/>
            <person name="Xavier R.J."/>
        </authorList>
    </citation>
    <scope>NUCLEOTIDE SEQUENCE [LARGE SCALE GENOMIC DNA]</scope>
    <source>
        <strain evidence="12">Af_0058</strain>
        <strain evidence="16">af_0058</strain>
    </source>
</reference>
<dbReference type="Pfam" id="PF00528">
    <property type="entry name" value="BPD_transp_1"/>
    <property type="match status" value="1"/>
</dbReference>